<dbReference type="InterPro" id="IPR018247">
    <property type="entry name" value="EF_Hand_1_Ca_BS"/>
</dbReference>
<reference evidence="5 6" key="2">
    <citation type="journal article" date="2021" name="Sci. Rep.">
        <title>The genome of the diatom Chaetoceros tenuissimus carries an ancient integrated fragment of an extant virus.</title>
        <authorList>
            <person name="Hongo Y."/>
            <person name="Kimura K."/>
            <person name="Takaki Y."/>
            <person name="Yoshida Y."/>
            <person name="Baba S."/>
            <person name="Kobayashi G."/>
            <person name="Nagasaki K."/>
            <person name="Hano T."/>
            <person name="Tomaru Y."/>
        </authorList>
    </citation>
    <scope>NUCLEOTIDE SEQUENCE [LARGE SCALE GENOMIC DNA]</scope>
    <source>
        <strain evidence="5 6">NIES-3715</strain>
    </source>
</reference>
<evidence type="ECO:0000313" key="6">
    <source>
        <dbReference type="Proteomes" id="UP001054902"/>
    </source>
</evidence>
<evidence type="ECO:0000256" key="2">
    <source>
        <dbReference type="SAM" id="Phobius"/>
    </source>
</evidence>
<keyword evidence="1" id="KW-0106">Calcium</keyword>
<keyword evidence="6" id="KW-1185">Reference proteome</keyword>
<evidence type="ECO:0000259" key="3">
    <source>
        <dbReference type="PROSITE" id="PS50222"/>
    </source>
</evidence>
<accession>A0AAD3HG46</accession>
<feature type="domain" description="EF-hand" evidence="3">
    <location>
        <begin position="441"/>
        <end position="476"/>
    </location>
</feature>
<proteinExistence type="predicted"/>
<dbReference type="PROSITE" id="PS50222">
    <property type="entry name" value="EF_HAND_2"/>
    <property type="match status" value="1"/>
</dbReference>
<feature type="transmembrane region" description="Helical" evidence="2">
    <location>
        <begin position="118"/>
        <end position="138"/>
    </location>
</feature>
<dbReference type="PROSITE" id="PS00018">
    <property type="entry name" value="EF_HAND_1"/>
    <property type="match status" value="2"/>
</dbReference>
<evidence type="ECO:0000256" key="1">
    <source>
        <dbReference type="ARBA" id="ARBA00022837"/>
    </source>
</evidence>
<evidence type="ECO:0000313" key="4">
    <source>
        <dbReference type="EMBL" id="GFH44929.1"/>
    </source>
</evidence>
<dbReference type="GO" id="GO:0005509">
    <property type="term" value="F:calcium ion binding"/>
    <property type="evidence" value="ECO:0007669"/>
    <property type="project" value="InterPro"/>
</dbReference>
<keyword evidence="2" id="KW-0472">Membrane</keyword>
<keyword evidence="2" id="KW-0812">Transmembrane</keyword>
<dbReference type="SUPFAM" id="SSF47473">
    <property type="entry name" value="EF-hand"/>
    <property type="match status" value="1"/>
</dbReference>
<feature type="transmembrane region" description="Helical" evidence="2">
    <location>
        <begin position="517"/>
        <end position="540"/>
    </location>
</feature>
<dbReference type="Gene3D" id="1.10.238.10">
    <property type="entry name" value="EF-hand"/>
    <property type="match status" value="1"/>
</dbReference>
<feature type="transmembrane region" description="Helical" evidence="2">
    <location>
        <begin position="320"/>
        <end position="338"/>
    </location>
</feature>
<comment type="caution">
    <text evidence="5">The sequence shown here is derived from an EMBL/GenBank/DDBJ whole genome shotgun (WGS) entry which is preliminary data.</text>
</comment>
<keyword evidence="2" id="KW-1133">Transmembrane helix</keyword>
<evidence type="ECO:0000313" key="5">
    <source>
        <dbReference type="EMBL" id="GFH62225.1"/>
    </source>
</evidence>
<feature type="transmembrane region" description="Helical" evidence="2">
    <location>
        <begin position="488"/>
        <end position="505"/>
    </location>
</feature>
<reference evidence="5" key="1">
    <citation type="submission" date="2020-02" db="EMBL/GenBank/DDBJ databases">
        <authorList>
            <person name="Hongo Y."/>
            <person name="Kimura K."/>
            <person name="Takaki Y."/>
            <person name="Tomaru Y."/>
        </authorList>
    </citation>
    <scope>NUCLEOTIDE SEQUENCE</scope>
    <source>
        <strain evidence="5">NIES-3715</strain>
    </source>
</reference>
<protein>
    <recommendedName>
        <fullName evidence="3">EF-hand domain-containing protein</fullName>
    </recommendedName>
</protein>
<organism evidence="5 6">
    <name type="scientific">Chaetoceros tenuissimus</name>
    <dbReference type="NCBI Taxonomy" id="426638"/>
    <lineage>
        <taxon>Eukaryota</taxon>
        <taxon>Sar</taxon>
        <taxon>Stramenopiles</taxon>
        <taxon>Ochrophyta</taxon>
        <taxon>Bacillariophyta</taxon>
        <taxon>Coscinodiscophyceae</taxon>
        <taxon>Chaetocerotophycidae</taxon>
        <taxon>Chaetocerotales</taxon>
        <taxon>Chaetocerotaceae</taxon>
        <taxon>Chaetoceros</taxon>
    </lineage>
</organism>
<feature type="transmembrane region" description="Helical" evidence="2">
    <location>
        <begin position="158"/>
        <end position="176"/>
    </location>
</feature>
<dbReference type="AlphaFoldDB" id="A0AAD3HG46"/>
<gene>
    <name evidence="4" type="ORF">CTEN210_01403</name>
    <name evidence="5" type="ORF">CTEN210_18701</name>
</gene>
<feature type="transmembrane region" description="Helical" evidence="2">
    <location>
        <begin position="358"/>
        <end position="376"/>
    </location>
</feature>
<dbReference type="InterPro" id="IPR002048">
    <property type="entry name" value="EF_hand_dom"/>
</dbReference>
<dbReference type="EMBL" id="BLLK01000020">
    <property type="protein sequence ID" value="GFH44929.1"/>
    <property type="molecule type" value="Genomic_DNA"/>
</dbReference>
<sequence>MSSKHRSFRMEREKLFLGEEVDADEKLDVYQLQNLFQGYGYSFPIISVIAIFTWAAQQEKGTCEEKLSLKQIDMFFQRDLKHIARTEGIPSYFARMNNSMKTYFDVVRLMFRLGYNWLFIDTTLYVIAGLLLTVAILIPESSLVYYPHRANMDLLASFSYIFCSGRFVVMFPFHEFRARVNSEKRVDGLKLDLLRRAHIHKHEKKASDVSLRESNFVVGESNTSIVDILSYIEEVLYSNDVNLQLTKLDLEMLVFRYLKQNYAERVTEDILAAIDVSRDRKIGVEEMHRFLCSNGNASTNRFRWLYHVHSSLKAWVNKSVIFSLSFALGSLTSILKNLSLRKNGFDLKWLYGDKNPSYYSGWLIMIGCSFFVLNAYHTIQTSYEREVNAKEVLKNCIVYGALQKSGTYHRSSIKLLEISKNDGKFQRKDLRDLFMSSGIMMQEEDVDAIFDTIDSDRSGNITKDEIDAFLSADENRDIEILKRCFHDFSFWAQFAWFLGTFGYLIPAYEGVQYHQAYFIVGGIGYLIGGLGSLGTLYQAIQNTNKTIIQMKMCVSNMVNGRIDIQLISPHMHRFKDDIFKASTYEHDEESHTTRSKYVTEDISSALSSTINITQKYFQRLAVLCGKQSSGFADFVRRHRNTFQHFHIVGDITTKEIFRREGLILPESFQLSDIDRDCISGLIVFGEDNDEIDVNEERLKLDTVIKKAQAKDILLATNKSTADMFLAMASIHQVLEESKTNLTSSFFVKEVNYDIEEGQGLIHSESFRTITSRRETMRNQWIESSRRHSEQGIGSNARDRMRKLEQGFYRSSSSSM</sequence>
<name>A0AAD3HG46_9STRA</name>
<dbReference type="InterPro" id="IPR011992">
    <property type="entry name" value="EF-hand-dom_pair"/>
</dbReference>
<dbReference type="Proteomes" id="UP001054902">
    <property type="component" value="Unassembled WGS sequence"/>
</dbReference>
<dbReference type="EMBL" id="BLLK01000083">
    <property type="protein sequence ID" value="GFH62225.1"/>
    <property type="molecule type" value="Genomic_DNA"/>
</dbReference>